<dbReference type="CDD" id="cd03024">
    <property type="entry name" value="DsbA_FrnE"/>
    <property type="match status" value="1"/>
</dbReference>
<dbReference type="InterPro" id="IPR036249">
    <property type="entry name" value="Thioredoxin-like_sf"/>
</dbReference>
<gene>
    <name evidence="2" type="ORF">Leucomu_10450</name>
</gene>
<dbReference type="PANTHER" id="PTHR13887">
    <property type="entry name" value="GLUTATHIONE S-TRANSFERASE KAPPA"/>
    <property type="match status" value="1"/>
</dbReference>
<proteinExistence type="predicted"/>
<reference evidence="2 3" key="1">
    <citation type="submission" date="2019-01" db="EMBL/GenBank/DDBJ databases">
        <title>Leucobacter muris sp. nov. isolated from the nose of a laboratory mouse.</title>
        <authorList>
            <person name="Benga L."/>
            <person name="Sproeer C."/>
            <person name="Schumann P."/>
            <person name="Verbarg S."/>
            <person name="Bunk B."/>
            <person name="Engelhardt E."/>
            <person name="Benten P.M."/>
            <person name="Sager M."/>
        </authorList>
    </citation>
    <scope>NUCLEOTIDE SEQUENCE [LARGE SCALE GENOMIC DNA]</scope>
    <source>
        <strain evidence="2 3">DSM 101948</strain>
    </source>
</reference>
<evidence type="ECO:0000313" key="3">
    <source>
        <dbReference type="Proteomes" id="UP000285768"/>
    </source>
</evidence>
<accession>A0ABX5QGX7</accession>
<dbReference type="SUPFAM" id="SSF52833">
    <property type="entry name" value="Thioredoxin-like"/>
    <property type="match status" value="1"/>
</dbReference>
<dbReference type="PANTHER" id="PTHR13887:SF41">
    <property type="entry name" value="THIOREDOXIN SUPERFAMILY PROTEIN"/>
    <property type="match status" value="1"/>
</dbReference>
<dbReference type="Proteomes" id="UP000285768">
    <property type="component" value="Chromosome"/>
</dbReference>
<dbReference type="EMBL" id="CP035037">
    <property type="protein sequence ID" value="QAB18281.1"/>
    <property type="molecule type" value="Genomic_DNA"/>
</dbReference>
<dbReference type="RefSeq" id="WP_128387189.1">
    <property type="nucleotide sequence ID" value="NZ_CP035037.1"/>
</dbReference>
<dbReference type="Gene3D" id="3.40.30.10">
    <property type="entry name" value="Glutaredoxin"/>
    <property type="match status" value="1"/>
</dbReference>
<feature type="domain" description="DSBA-like thioredoxin" evidence="1">
    <location>
        <begin position="7"/>
        <end position="211"/>
    </location>
</feature>
<protein>
    <submittedName>
        <fullName evidence="2">DsbA family oxidoreductase</fullName>
    </submittedName>
</protein>
<evidence type="ECO:0000259" key="1">
    <source>
        <dbReference type="Pfam" id="PF01323"/>
    </source>
</evidence>
<dbReference type="InterPro" id="IPR001853">
    <property type="entry name" value="DSBA-like_thioredoxin_dom"/>
</dbReference>
<sequence length="238" mass="25825">MTGTIKVDIWSDIACPWCYIGKRRFEAGVAAFREQRPDVDFEVESHSFELAPDTPLDFSGSEVDFLVRHKGMPAAQVEQMLAQMTELAAADGIEFDFSRVKHANTARAHRILHLAAESGAQSAMQDRLFRAYFSEGEDMSDPHTLARLGAEVGLDPDAVLAALDDDGYGEAVQRDITRARMLGVNGVPFFLLDQKYGISGAQSAEAFAGAFEQVLGFRAGDGGAAGADENDHEHGDRA</sequence>
<organism evidence="2 3">
    <name type="scientific">Leucobacter muris</name>
    <dbReference type="NCBI Taxonomy" id="1935379"/>
    <lineage>
        <taxon>Bacteria</taxon>
        <taxon>Bacillati</taxon>
        <taxon>Actinomycetota</taxon>
        <taxon>Actinomycetes</taxon>
        <taxon>Micrococcales</taxon>
        <taxon>Microbacteriaceae</taxon>
        <taxon>Leucobacter</taxon>
    </lineage>
</organism>
<name>A0ABX5QGX7_9MICO</name>
<evidence type="ECO:0000313" key="2">
    <source>
        <dbReference type="EMBL" id="QAB18281.1"/>
    </source>
</evidence>
<keyword evidence="3" id="KW-1185">Reference proteome</keyword>
<dbReference type="Pfam" id="PF01323">
    <property type="entry name" value="DSBA"/>
    <property type="match status" value="1"/>
</dbReference>